<dbReference type="GO" id="GO:0017168">
    <property type="term" value="F:5-oxoprolinase (ATP-hydrolyzing) activity"/>
    <property type="evidence" value="ECO:0007669"/>
    <property type="project" value="TreeGrafter"/>
</dbReference>
<protein>
    <submittedName>
        <fullName evidence="2">Hydantoinase B/oxoprolinase family protein</fullName>
    </submittedName>
</protein>
<dbReference type="GO" id="GO:0006749">
    <property type="term" value="P:glutathione metabolic process"/>
    <property type="evidence" value="ECO:0007669"/>
    <property type="project" value="TreeGrafter"/>
</dbReference>
<dbReference type="Pfam" id="PF02538">
    <property type="entry name" value="Hydantoinase_B"/>
    <property type="match status" value="1"/>
</dbReference>
<dbReference type="AlphaFoldDB" id="A0A6L7G340"/>
<dbReference type="Proteomes" id="UP000477911">
    <property type="component" value="Unassembled WGS sequence"/>
</dbReference>
<feature type="domain" description="Hydantoinase B/oxoprolinase" evidence="1">
    <location>
        <begin position="12"/>
        <end position="525"/>
    </location>
</feature>
<evidence type="ECO:0000313" key="3">
    <source>
        <dbReference type="Proteomes" id="UP000477911"/>
    </source>
</evidence>
<evidence type="ECO:0000313" key="2">
    <source>
        <dbReference type="EMBL" id="MXN17887.1"/>
    </source>
</evidence>
<sequence>MRSTPTQGLSLIDRQVMWNRLLAVVEEQAQVCQRTAFSTIVRESGDLAAGVFDAQGRMLAQAVTGTPGHINSMALAVGHVIDAYPVETMQEGDVYIHNDPWMGTGHLNDISITTPCFHDGQLVGFLACNSHIMDIGGVVDRSASRDVFMEGLYLPILKLVDAGRVDESLIAVIRANTRQPVETVGDVYSLMNCNAIGCARLTEMMTEFGLSDLQALADHIIDTSRAAVLEKIRALPRGTFSGELTLDGTQEGPITLKAALTISDSGIHVDYTGSAPMTKYNFNVPLCYTLAYTSYALGVAIVGDIPNNAGSLEPRTVSAPEGCILNALKPAPVVSRSQVGLMLPDLVFNCLRKALPERIPAESTCALYHVNVMGPRSSPAQIWNRFRVQTITTGGMGALPYRDGMSATGFPSGVRGGPVEIFESMSTLVVWKKELRPDSGGAGTFRGGLGQLIEIGNTLPEPFQYFAGYERIDYPARGAALGGDGAAGAVGLASGRRFHSKQSFEVPPGERVILHCPGGGGQGDPALRDRAAVQRDLACGYISAEAAQEIYHLPPEEAPHA</sequence>
<name>A0A6L7G340_9RHOB</name>
<dbReference type="EMBL" id="WUMU01000006">
    <property type="protein sequence ID" value="MXN17887.1"/>
    <property type="molecule type" value="Genomic_DNA"/>
</dbReference>
<reference evidence="2 3" key="1">
    <citation type="submission" date="2019-12" db="EMBL/GenBank/DDBJ databases">
        <authorList>
            <person name="Li M."/>
        </authorList>
    </citation>
    <scope>NUCLEOTIDE SEQUENCE [LARGE SCALE GENOMIC DNA]</scope>
    <source>
        <strain evidence="2 3">GBMRC 2024</strain>
    </source>
</reference>
<dbReference type="PANTHER" id="PTHR11365">
    <property type="entry name" value="5-OXOPROLINASE RELATED"/>
    <property type="match status" value="1"/>
</dbReference>
<proteinExistence type="predicted"/>
<evidence type="ECO:0000259" key="1">
    <source>
        <dbReference type="Pfam" id="PF02538"/>
    </source>
</evidence>
<gene>
    <name evidence="2" type="ORF">GR170_08575</name>
</gene>
<accession>A0A6L7G340</accession>
<comment type="caution">
    <text evidence="2">The sequence shown here is derived from an EMBL/GenBank/DDBJ whole genome shotgun (WGS) entry which is preliminary data.</text>
</comment>
<dbReference type="GO" id="GO:0005829">
    <property type="term" value="C:cytosol"/>
    <property type="evidence" value="ECO:0007669"/>
    <property type="project" value="TreeGrafter"/>
</dbReference>
<keyword evidence="3" id="KW-1185">Reference proteome</keyword>
<dbReference type="PANTHER" id="PTHR11365:SF23">
    <property type="entry name" value="HYPOTHETICAL 5-OXOPROLINASE (EUROFUNG)-RELATED"/>
    <property type="match status" value="1"/>
</dbReference>
<organism evidence="2 3">
    <name type="scientific">Pseudooceanicola albus</name>
    <dbReference type="NCBI Taxonomy" id="2692189"/>
    <lineage>
        <taxon>Bacteria</taxon>
        <taxon>Pseudomonadati</taxon>
        <taxon>Pseudomonadota</taxon>
        <taxon>Alphaproteobacteria</taxon>
        <taxon>Rhodobacterales</taxon>
        <taxon>Paracoccaceae</taxon>
        <taxon>Pseudooceanicola</taxon>
    </lineage>
</organism>
<dbReference type="InterPro" id="IPR045079">
    <property type="entry name" value="Oxoprolinase-like"/>
</dbReference>
<dbReference type="InterPro" id="IPR003692">
    <property type="entry name" value="Hydantoinase_B"/>
</dbReference>